<comment type="caution">
    <text evidence="2">The sequence shown here is derived from an EMBL/GenBank/DDBJ whole genome shotgun (WGS) entry which is preliminary data.</text>
</comment>
<evidence type="ECO:0000313" key="2">
    <source>
        <dbReference type="EMBL" id="MBO8441409.1"/>
    </source>
</evidence>
<proteinExistence type="predicted"/>
<feature type="transmembrane region" description="Helical" evidence="1">
    <location>
        <begin position="54"/>
        <end position="73"/>
    </location>
</feature>
<keyword evidence="1" id="KW-1133">Transmembrane helix</keyword>
<feature type="transmembrane region" description="Helical" evidence="1">
    <location>
        <begin position="415"/>
        <end position="434"/>
    </location>
</feature>
<keyword evidence="1" id="KW-0472">Membrane</keyword>
<feature type="transmembrane region" description="Helical" evidence="1">
    <location>
        <begin position="15"/>
        <end position="33"/>
    </location>
</feature>
<reference evidence="2" key="1">
    <citation type="submission" date="2020-10" db="EMBL/GenBank/DDBJ databases">
        <authorList>
            <person name="Gilroy R."/>
        </authorList>
    </citation>
    <scope>NUCLEOTIDE SEQUENCE</scope>
    <source>
        <strain evidence="2">C6-149</strain>
    </source>
</reference>
<dbReference type="Proteomes" id="UP000823614">
    <property type="component" value="Unassembled WGS sequence"/>
</dbReference>
<evidence type="ECO:0000256" key="1">
    <source>
        <dbReference type="SAM" id="Phobius"/>
    </source>
</evidence>
<feature type="transmembrane region" description="Helical" evidence="1">
    <location>
        <begin position="267"/>
        <end position="287"/>
    </location>
</feature>
<feature type="transmembrane region" description="Helical" evidence="1">
    <location>
        <begin position="228"/>
        <end position="261"/>
    </location>
</feature>
<feature type="transmembrane region" description="Helical" evidence="1">
    <location>
        <begin position="362"/>
        <end position="384"/>
    </location>
</feature>
<gene>
    <name evidence="2" type="ORF">IAA89_03060</name>
</gene>
<accession>A0A9D9E4X6</accession>
<protein>
    <submittedName>
        <fullName evidence="2">Uncharacterized protein</fullName>
    </submittedName>
</protein>
<feature type="transmembrane region" description="Helical" evidence="1">
    <location>
        <begin position="118"/>
        <end position="140"/>
    </location>
</feature>
<name>A0A9D9E4X6_9LACO</name>
<reference evidence="2" key="2">
    <citation type="journal article" date="2021" name="PeerJ">
        <title>Extensive microbial diversity within the chicken gut microbiome revealed by metagenomics and culture.</title>
        <authorList>
            <person name="Gilroy R."/>
            <person name="Ravi A."/>
            <person name="Getino M."/>
            <person name="Pursley I."/>
            <person name="Horton D.L."/>
            <person name="Alikhan N.F."/>
            <person name="Baker D."/>
            <person name="Gharbi K."/>
            <person name="Hall N."/>
            <person name="Watson M."/>
            <person name="Adriaenssens E.M."/>
            <person name="Foster-Nyarko E."/>
            <person name="Jarju S."/>
            <person name="Secka A."/>
            <person name="Antonio M."/>
            <person name="Oren A."/>
            <person name="Chaudhuri R.R."/>
            <person name="La Ragione R."/>
            <person name="Hildebrand F."/>
            <person name="Pallen M.J."/>
        </authorList>
    </citation>
    <scope>NUCLEOTIDE SEQUENCE</scope>
    <source>
        <strain evidence="2">C6-149</strain>
    </source>
</reference>
<dbReference type="EMBL" id="JADIMP010000051">
    <property type="protein sequence ID" value="MBO8441409.1"/>
    <property type="molecule type" value="Genomic_DNA"/>
</dbReference>
<keyword evidence="1" id="KW-0812">Transmembrane</keyword>
<evidence type="ECO:0000313" key="3">
    <source>
        <dbReference type="Proteomes" id="UP000823614"/>
    </source>
</evidence>
<sequence length="467" mass="54415">MSWFLLPISILTKSFIHIPSIFGLLPTYIFTIYCMFQLSIKRYGIGELYVNKKVILFTLMFILVQTIVMAISSLTMHPLVGTPKFQNGCLLLILIIFSYFLSYYTVYLSISNFKQISFFVKSVYITFVVFFIFILLPQIISVLFNISFFNEINNVISSLLAAKHIHRLDFYSCGSYVTTLHRINGLSEEASFFAAEVGIIFAPFILSGIKNKINVFTFVKKKFSLSAFILLLILFSSLFLAKTTTGLLVIIICSIFLYSWIMKNYPVQTIIFTLIFLLLFFVAYIKIHFIHSVLNNYLFKKHGTSNRLGSTIALFITFLHHPIFGVGHGYTSPYSFLYVPRHLTDNFEYDFFFKKYGFAAQSNLMCILAEVGLVFILPLFIYIFKKLKLYKRILFQLDTIIHSNDKLNQFNKFNVYKLILDAFPIFIFLYLFLMLFSFSYLDYCYLIMFAFYFVVIKLIIKDLSNES</sequence>
<dbReference type="AlphaFoldDB" id="A0A9D9E4X6"/>
<feature type="transmembrane region" description="Helical" evidence="1">
    <location>
        <begin position="440"/>
        <end position="460"/>
    </location>
</feature>
<feature type="transmembrane region" description="Helical" evidence="1">
    <location>
        <begin position="85"/>
        <end position="106"/>
    </location>
</feature>
<feature type="transmembrane region" description="Helical" evidence="1">
    <location>
        <begin position="308"/>
        <end position="330"/>
    </location>
</feature>
<organism evidence="2 3">
    <name type="scientific">Candidatus Gallilactobacillus intestinavium</name>
    <dbReference type="NCBI Taxonomy" id="2840838"/>
    <lineage>
        <taxon>Bacteria</taxon>
        <taxon>Bacillati</taxon>
        <taxon>Bacillota</taxon>
        <taxon>Bacilli</taxon>
        <taxon>Lactobacillales</taxon>
        <taxon>Lactobacillaceae</taxon>
        <taxon>Lactobacillaceae incertae sedis</taxon>
        <taxon>Candidatus Gallilactobacillus</taxon>
    </lineage>
</organism>
<feature type="transmembrane region" description="Helical" evidence="1">
    <location>
        <begin position="190"/>
        <end position="207"/>
    </location>
</feature>